<evidence type="ECO:0000313" key="1">
    <source>
        <dbReference type="EMBL" id="CAF4190106.1"/>
    </source>
</evidence>
<comment type="caution">
    <text evidence="1">The sequence shown here is derived from an EMBL/GenBank/DDBJ whole genome shotgun (WGS) entry which is preliminary data.</text>
</comment>
<gene>
    <name evidence="1" type="ORF">OKA104_LOCUS40386</name>
</gene>
<evidence type="ECO:0000313" key="2">
    <source>
        <dbReference type="Proteomes" id="UP000663881"/>
    </source>
</evidence>
<name>A0A820ADA7_9BILA</name>
<accession>A0A820ADA7</accession>
<dbReference type="Proteomes" id="UP000663881">
    <property type="component" value="Unassembled WGS sequence"/>
</dbReference>
<organism evidence="1 2">
    <name type="scientific">Adineta steineri</name>
    <dbReference type="NCBI Taxonomy" id="433720"/>
    <lineage>
        <taxon>Eukaryota</taxon>
        <taxon>Metazoa</taxon>
        <taxon>Spiralia</taxon>
        <taxon>Gnathifera</taxon>
        <taxon>Rotifera</taxon>
        <taxon>Eurotatoria</taxon>
        <taxon>Bdelloidea</taxon>
        <taxon>Adinetida</taxon>
        <taxon>Adinetidae</taxon>
        <taxon>Adineta</taxon>
    </lineage>
</organism>
<sequence>ISGFLFNQSGFQHAIAEMLQRQEPNVKLKKNPIVSPISVTTSPNS</sequence>
<dbReference type="AlphaFoldDB" id="A0A820ADA7"/>
<protein>
    <submittedName>
        <fullName evidence="1">Uncharacterized protein</fullName>
    </submittedName>
</protein>
<reference evidence="1" key="1">
    <citation type="submission" date="2021-02" db="EMBL/GenBank/DDBJ databases">
        <authorList>
            <person name="Nowell W R."/>
        </authorList>
    </citation>
    <scope>NUCLEOTIDE SEQUENCE</scope>
</reference>
<proteinExistence type="predicted"/>
<feature type="non-terminal residue" evidence="1">
    <location>
        <position position="1"/>
    </location>
</feature>
<dbReference type="EMBL" id="CAJOAY010008632">
    <property type="protein sequence ID" value="CAF4190106.1"/>
    <property type="molecule type" value="Genomic_DNA"/>
</dbReference>